<dbReference type="EMBL" id="QNRT01000001">
    <property type="protein sequence ID" value="RBP53690.1"/>
    <property type="molecule type" value="Genomic_DNA"/>
</dbReference>
<keyword evidence="3" id="KW-1185">Reference proteome</keyword>
<evidence type="ECO:0000313" key="3">
    <source>
        <dbReference type="Proteomes" id="UP000253083"/>
    </source>
</evidence>
<gene>
    <name evidence="2" type="ORF">DFR28_1011078</name>
</gene>
<evidence type="ECO:0000313" key="2">
    <source>
        <dbReference type="EMBL" id="RBP53690.1"/>
    </source>
</evidence>
<dbReference type="Proteomes" id="UP000253083">
    <property type="component" value="Unassembled WGS sequence"/>
</dbReference>
<dbReference type="InterPro" id="IPR029756">
    <property type="entry name" value="MTH1187/YkoF-like"/>
</dbReference>
<dbReference type="OrthoDB" id="164222at2"/>
<evidence type="ECO:0000259" key="1">
    <source>
        <dbReference type="Pfam" id="PF07615"/>
    </source>
</evidence>
<dbReference type="SUPFAM" id="SSF89957">
    <property type="entry name" value="MTH1187/YkoF-like"/>
    <property type="match status" value="1"/>
</dbReference>
<dbReference type="Pfam" id="PF07615">
    <property type="entry name" value="Ykof"/>
    <property type="match status" value="1"/>
</dbReference>
<accession>A0A395JPV5</accession>
<organism evidence="2 3">
    <name type="scientific">Arenicella xantha</name>
    <dbReference type="NCBI Taxonomy" id="644221"/>
    <lineage>
        <taxon>Bacteria</taxon>
        <taxon>Pseudomonadati</taxon>
        <taxon>Pseudomonadota</taxon>
        <taxon>Gammaproteobacteria</taxon>
        <taxon>Arenicellales</taxon>
        <taxon>Arenicellaceae</taxon>
        <taxon>Arenicella</taxon>
    </lineage>
</organism>
<protein>
    <submittedName>
        <fullName evidence="2">YKOF-related protein</fullName>
    </submittedName>
</protein>
<dbReference type="InterPro" id="IPR011522">
    <property type="entry name" value="Thiamin/HMP-bd_put_YkoF"/>
</dbReference>
<proteinExistence type="predicted"/>
<comment type="caution">
    <text evidence="2">The sequence shown here is derived from an EMBL/GenBank/DDBJ whole genome shotgun (WGS) entry which is preliminary data.</text>
</comment>
<reference evidence="2 3" key="1">
    <citation type="submission" date="2018-06" db="EMBL/GenBank/DDBJ databases">
        <title>Genomic Encyclopedia of Type Strains, Phase IV (KMG-IV): sequencing the most valuable type-strain genomes for metagenomic binning, comparative biology and taxonomic classification.</title>
        <authorList>
            <person name="Goeker M."/>
        </authorList>
    </citation>
    <scope>NUCLEOTIDE SEQUENCE [LARGE SCALE GENOMIC DNA]</scope>
    <source>
        <strain evidence="2 3">DSM 24032</strain>
    </source>
</reference>
<sequence length="87" mass="10228">MKLSVEISMYPLQDEYRPKIKDFLDVINTCEEVEIRSSNMSTRIFGDYQVVTELLNTAMRQSMEKYGKIVFVCKYLQGDARELKGYE</sequence>
<feature type="domain" description="Thiamin/hydroxymethyl pyrimidine-binding YkoF putative" evidence="1">
    <location>
        <begin position="5"/>
        <end position="68"/>
    </location>
</feature>
<dbReference type="InParanoid" id="A0A395JPV5"/>
<dbReference type="AlphaFoldDB" id="A0A395JPV5"/>
<name>A0A395JPV5_9GAMM</name>
<dbReference type="RefSeq" id="WP_113953235.1">
    <property type="nucleotide sequence ID" value="NZ_QNRT01000001.1"/>
</dbReference>
<dbReference type="Gene3D" id="3.30.70.930">
    <property type="match status" value="1"/>
</dbReference>